<dbReference type="Pfam" id="PF03009">
    <property type="entry name" value="GDPD"/>
    <property type="match status" value="1"/>
</dbReference>
<name>A0A2N9YBB1_9GAMM</name>
<dbReference type="InterPro" id="IPR030395">
    <property type="entry name" value="GP_PDE_dom"/>
</dbReference>
<dbReference type="PANTHER" id="PTHR46211:SF1">
    <property type="entry name" value="GLYCEROPHOSPHODIESTER PHOSPHODIESTERASE, CYTOPLASMIC"/>
    <property type="match status" value="1"/>
</dbReference>
<dbReference type="PROSITE" id="PS51704">
    <property type="entry name" value="GP_PDE"/>
    <property type="match status" value="1"/>
</dbReference>
<evidence type="ECO:0000313" key="3">
    <source>
        <dbReference type="Proteomes" id="UP000234271"/>
    </source>
</evidence>
<dbReference type="GO" id="GO:0008081">
    <property type="term" value="F:phosphoric diester hydrolase activity"/>
    <property type="evidence" value="ECO:0007669"/>
    <property type="project" value="InterPro"/>
</dbReference>
<keyword evidence="3" id="KW-1185">Reference proteome</keyword>
<gene>
    <name evidence="2" type="ORF">BLE401_02970</name>
</gene>
<dbReference type="InterPro" id="IPR017946">
    <property type="entry name" value="PLC-like_Pdiesterase_TIM-brl"/>
</dbReference>
<dbReference type="PANTHER" id="PTHR46211">
    <property type="entry name" value="GLYCEROPHOSPHORYL DIESTER PHOSPHODIESTERASE"/>
    <property type="match status" value="1"/>
</dbReference>
<proteinExistence type="predicted"/>
<dbReference type="OrthoDB" id="9795622at2"/>
<dbReference type="STRING" id="288004.AL038_03070"/>
<dbReference type="GO" id="GO:0006629">
    <property type="term" value="P:lipid metabolic process"/>
    <property type="evidence" value="ECO:0007669"/>
    <property type="project" value="InterPro"/>
</dbReference>
<feature type="domain" description="GP-PDE" evidence="1">
    <location>
        <begin position="7"/>
        <end position="244"/>
    </location>
</feature>
<accession>A0A2N9YBB1</accession>
<protein>
    <submittedName>
        <fullName evidence="2">Glycerophosphoryl diester phosphodiesterase</fullName>
    </submittedName>
</protein>
<sequence length="245" mass="27254">MQQIVLPKIIAHRGASANAPENTHSALRLAAEYGARWVEIDVMLAACHTPIIFHDDTLERCSNGTGRLIDQPYTVLRQLDAGAWFAPQFAGEQIATLTNTVELLIQLNMGLNLEIKPLQGLEQVTAQAVVTALQQIDIHRLPLLISSFSPRCLAIARDQLPNIPRGFLTEKIPPHWQSLLQELRCISLHCDYTTLTASQVQAVKTAGYQVLTFTVNQPQQARQLFAWGVDAVFSDYPQLLINELL</sequence>
<evidence type="ECO:0000313" key="2">
    <source>
        <dbReference type="EMBL" id="AUI67760.1"/>
    </source>
</evidence>
<organism evidence="2 3">
    <name type="scientific">Beggiatoa leptomitoformis</name>
    <dbReference type="NCBI Taxonomy" id="288004"/>
    <lineage>
        <taxon>Bacteria</taxon>
        <taxon>Pseudomonadati</taxon>
        <taxon>Pseudomonadota</taxon>
        <taxon>Gammaproteobacteria</taxon>
        <taxon>Thiotrichales</taxon>
        <taxon>Thiotrichaceae</taxon>
        <taxon>Beggiatoa</taxon>
    </lineage>
</organism>
<dbReference type="CDD" id="cd08562">
    <property type="entry name" value="GDPD_EcUgpQ_like"/>
    <property type="match status" value="1"/>
</dbReference>
<evidence type="ECO:0000259" key="1">
    <source>
        <dbReference type="PROSITE" id="PS51704"/>
    </source>
</evidence>
<dbReference type="EMBL" id="CP018889">
    <property type="protein sequence ID" value="AUI67760.1"/>
    <property type="molecule type" value="Genomic_DNA"/>
</dbReference>
<dbReference type="Gene3D" id="3.20.20.190">
    <property type="entry name" value="Phosphatidylinositol (PI) phosphodiesterase"/>
    <property type="match status" value="1"/>
</dbReference>
<dbReference type="AlphaFoldDB" id="A0A2N9YBB1"/>
<reference evidence="3" key="1">
    <citation type="submission" date="2016-12" db="EMBL/GenBank/DDBJ databases">
        <title>Complete Genome Sequence of Beggiatoa leptomitiformis D-401.</title>
        <authorList>
            <person name="Fomenkov A."/>
            <person name="Vincze T."/>
            <person name="Grabovich M."/>
            <person name="Anton B.P."/>
            <person name="Dubinina G."/>
            <person name="Orlova M."/>
            <person name="Belousova E."/>
            <person name="Roberts R.J."/>
        </authorList>
    </citation>
    <scope>NUCLEOTIDE SEQUENCE [LARGE SCALE GENOMIC DNA]</scope>
    <source>
        <strain evidence="3">D-401</strain>
    </source>
</reference>
<dbReference type="KEGG" id="blep:AL038_03070"/>
<dbReference type="SUPFAM" id="SSF51695">
    <property type="entry name" value="PLC-like phosphodiesterases"/>
    <property type="match status" value="1"/>
</dbReference>
<dbReference type="RefSeq" id="WP_062148855.1">
    <property type="nucleotide sequence ID" value="NZ_CP012373.2"/>
</dbReference>
<dbReference type="Proteomes" id="UP000234271">
    <property type="component" value="Chromosome"/>
</dbReference>